<accession>A0ABW4W4V4</accession>
<dbReference type="PANTHER" id="PTHR35525">
    <property type="entry name" value="BLL6575 PROTEIN"/>
    <property type="match status" value="1"/>
</dbReference>
<evidence type="ECO:0000259" key="1">
    <source>
        <dbReference type="Pfam" id="PF11706"/>
    </source>
</evidence>
<organism evidence="2 3">
    <name type="scientific">Ornithinibacillus salinisoli</name>
    <dbReference type="NCBI Taxonomy" id="1848459"/>
    <lineage>
        <taxon>Bacteria</taxon>
        <taxon>Bacillati</taxon>
        <taxon>Bacillota</taxon>
        <taxon>Bacilli</taxon>
        <taxon>Bacillales</taxon>
        <taxon>Bacillaceae</taxon>
        <taxon>Ornithinibacillus</taxon>
    </lineage>
</organism>
<proteinExistence type="predicted"/>
<comment type="caution">
    <text evidence="2">The sequence shown here is derived from an EMBL/GenBank/DDBJ whole genome shotgun (WGS) entry which is preliminary data.</text>
</comment>
<dbReference type="Pfam" id="PF11706">
    <property type="entry name" value="zf-CGNR"/>
    <property type="match status" value="1"/>
</dbReference>
<dbReference type="InterPro" id="IPR023286">
    <property type="entry name" value="ABATE_dom_sf"/>
</dbReference>
<dbReference type="RefSeq" id="WP_377556998.1">
    <property type="nucleotide sequence ID" value="NZ_JBHUHQ010000021.1"/>
</dbReference>
<dbReference type="InterPro" id="IPR021005">
    <property type="entry name" value="Znf_CGNR"/>
</dbReference>
<dbReference type="Proteomes" id="UP001597383">
    <property type="component" value="Unassembled WGS sequence"/>
</dbReference>
<protein>
    <submittedName>
        <fullName evidence="2">CGNR zinc finger domain-containing protein</fullName>
    </submittedName>
</protein>
<sequence>MKNYNSDWLTFTLDIINSYDPFFEVPEQLSSPNDLNSLFKKHDLFSFKTSTFEDVLAIRTYRDELRALIQEENDSRLVEFLVQYESNSPMQLRLSTLGNGRFTFVYEQPDKAPLINQIFAICSFSLGKELVDYGRERLKSCIAKPCEEIFIDRSKNGRQRFCGKKCSNRFHVQKHRQRNT</sequence>
<keyword evidence="3" id="KW-1185">Reference proteome</keyword>
<evidence type="ECO:0000313" key="2">
    <source>
        <dbReference type="EMBL" id="MFD2046061.1"/>
    </source>
</evidence>
<reference evidence="3" key="1">
    <citation type="journal article" date="2019" name="Int. J. Syst. Evol. Microbiol.">
        <title>The Global Catalogue of Microorganisms (GCM) 10K type strain sequencing project: providing services to taxonomists for standard genome sequencing and annotation.</title>
        <authorList>
            <consortium name="The Broad Institute Genomics Platform"/>
            <consortium name="The Broad Institute Genome Sequencing Center for Infectious Disease"/>
            <person name="Wu L."/>
            <person name="Ma J."/>
        </authorList>
    </citation>
    <scope>NUCLEOTIDE SEQUENCE [LARGE SCALE GENOMIC DNA]</scope>
    <source>
        <strain evidence="3">R28</strain>
    </source>
</reference>
<dbReference type="PANTHER" id="PTHR35525:SF3">
    <property type="entry name" value="BLL6575 PROTEIN"/>
    <property type="match status" value="1"/>
</dbReference>
<dbReference type="SUPFAM" id="SSF160904">
    <property type="entry name" value="Jann2411-like"/>
    <property type="match status" value="1"/>
</dbReference>
<name>A0ABW4W4V4_9BACI</name>
<gene>
    <name evidence="2" type="ORF">ACFSJF_17415</name>
</gene>
<evidence type="ECO:0000313" key="3">
    <source>
        <dbReference type="Proteomes" id="UP001597383"/>
    </source>
</evidence>
<dbReference type="EMBL" id="JBHUHQ010000021">
    <property type="protein sequence ID" value="MFD2046061.1"/>
    <property type="molecule type" value="Genomic_DNA"/>
</dbReference>
<dbReference type="Gene3D" id="1.10.3300.10">
    <property type="entry name" value="Jann2411-like domain"/>
    <property type="match status" value="1"/>
</dbReference>
<feature type="domain" description="Zinc finger CGNR" evidence="1">
    <location>
        <begin position="137"/>
        <end position="178"/>
    </location>
</feature>
<dbReference type="InterPro" id="IPR010852">
    <property type="entry name" value="ABATE"/>
</dbReference>